<accession>A0A0P1KQX6</accession>
<feature type="compositionally biased region" description="Basic residues" evidence="8">
    <location>
        <begin position="312"/>
        <end position="321"/>
    </location>
</feature>
<dbReference type="AlphaFoldDB" id="A0A0P1KQX6"/>
<evidence type="ECO:0000313" key="10">
    <source>
        <dbReference type="EMBL" id="CUS22017.1"/>
    </source>
</evidence>
<evidence type="ECO:0000313" key="11">
    <source>
        <dbReference type="Proteomes" id="UP000236544"/>
    </source>
</evidence>
<dbReference type="GO" id="GO:0005884">
    <property type="term" value="C:actin filament"/>
    <property type="evidence" value="ECO:0007669"/>
    <property type="project" value="TreeGrafter"/>
</dbReference>
<keyword evidence="4" id="KW-0677">Repeat</keyword>
<sequence>MSNQSGITADESLLGSFGSLANNESPSNVVVAEISSDNTTVKLCTTLSSVAELKRFAEREDRPLYLFIRDSGRIVFVSYVPERAPVRSKMLYASTKNTVLRQVGSNHISKQLLASLPEELSPEFWSSDASAGPAPLTEAEQVSARISSEQRIESARAGRQLVSQTGGTSHTLSFKIASGEPIPSLLEQHNFVSFKINLEKEQVEVLNTAELSEASKVPENLSQSHPTYSIYKNNGKLHFIYSCPSGSKVKERMLYASNKSGFVKHLREVDHLTMETVVEIGDADELETSQLEKSSPAALEHGNPVPGQLKFNRPKRPGRRT</sequence>
<evidence type="ECO:0000256" key="1">
    <source>
        <dbReference type="ARBA" id="ARBA00004245"/>
    </source>
</evidence>
<keyword evidence="11" id="KW-1185">Reference proteome</keyword>
<reference evidence="11" key="1">
    <citation type="submission" date="2015-10" db="EMBL/GenBank/DDBJ databases">
        <authorList>
            <person name="Devillers H."/>
        </authorList>
    </citation>
    <scope>NUCLEOTIDE SEQUENCE [LARGE SCALE GENOMIC DNA]</scope>
</reference>
<evidence type="ECO:0000256" key="8">
    <source>
        <dbReference type="SAM" id="MobiDB-lite"/>
    </source>
</evidence>
<dbReference type="GO" id="GO:0030042">
    <property type="term" value="P:actin filament depolymerization"/>
    <property type="evidence" value="ECO:0007669"/>
    <property type="project" value="TreeGrafter"/>
</dbReference>
<evidence type="ECO:0000256" key="7">
    <source>
        <dbReference type="ARBA" id="ARBA00038532"/>
    </source>
</evidence>
<keyword evidence="5" id="KW-0009">Actin-binding</keyword>
<dbReference type="EMBL" id="LN890563">
    <property type="protein sequence ID" value="CUS22017.1"/>
    <property type="molecule type" value="Genomic_DNA"/>
</dbReference>
<feature type="domain" description="ADF-H" evidence="9">
    <location>
        <begin position="5"/>
        <end position="130"/>
    </location>
</feature>
<dbReference type="SUPFAM" id="SSF55753">
    <property type="entry name" value="Actin depolymerizing proteins"/>
    <property type="match status" value="2"/>
</dbReference>
<comment type="subcellular location">
    <subcellularLocation>
        <location evidence="1">Cytoplasm</location>
        <location evidence="1">Cytoskeleton</location>
    </subcellularLocation>
</comment>
<dbReference type="CDD" id="cd11284">
    <property type="entry name" value="ADF_Twf-C_like"/>
    <property type="match status" value="1"/>
</dbReference>
<comment type="subunit">
    <text evidence="7">Interacts with G-actin; ADP-actin form.</text>
</comment>
<proteinExistence type="inferred from homology"/>
<keyword evidence="3" id="KW-0963">Cytoplasm</keyword>
<name>A0A0P1KQX6_9SACH</name>
<dbReference type="InterPro" id="IPR028458">
    <property type="entry name" value="Twinfilin"/>
</dbReference>
<dbReference type="Gene3D" id="3.40.20.10">
    <property type="entry name" value="Severin"/>
    <property type="match status" value="2"/>
</dbReference>
<evidence type="ECO:0000259" key="9">
    <source>
        <dbReference type="PROSITE" id="PS51263"/>
    </source>
</evidence>
<dbReference type="PANTHER" id="PTHR13759">
    <property type="entry name" value="TWINFILIN"/>
    <property type="match status" value="1"/>
</dbReference>
<dbReference type="InterPro" id="IPR029006">
    <property type="entry name" value="ADF-H/Gelsolin-like_dom_sf"/>
</dbReference>
<keyword evidence="6" id="KW-0206">Cytoskeleton</keyword>
<dbReference type="OrthoDB" id="10006997at2759"/>
<dbReference type="PANTHER" id="PTHR13759:SF1">
    <property type="entry name" value="TWINFILIN"/>
    <property type="match status" value="1"/>
</dbReference>
<gene>
    <name evidence="10" type="ORF">LAQU0_S04e06260g</name>
</gene>
<evidence type="ECO:0000256" key="5">
    <source>
        <dbReference type="ARBA" id="ARBA00023203"/>
    </source>
</evidence>
<comment type="similarity">
    <text evidence="2">Belongs to the actin-binding proteins ADF family. Twinfilin subfamily.</text>
</comment>
<dbReference type="PROSITE" id="PS51263">
    <property type="entry name" value="ADF_H"/>
    <property type="match status" value="2"/>
</dbReference>
<feature type="region of interest" description="Disordered" evidence="8">
    <location>
        <begin position="288"/>
        <end position="321"/>
    </location>
</feature>
<dbReference type="GO" id="GO:0051016">
    <property type="term" value="P:barbed-end actin filament capping"/>
    <property type="evidence" value="ECO:0007669"/>
    <property type="project" value="TreeGrafter"/>
</dbReference>
<dbReference type="GO" id="GO:0003785">
    <property type="term" value="F:actin monomer binding"/>
    <property type="evidence" value="ECO:0007669"/>
    <property type="project" value="TreeGrafter"/>
</dbReference>
<dbReference type="SMART" id="SM00102">
    <property type="entry name" value="ADF"/>
    <property type="match status" value="2"/>
</dbReference>
<dbReference type="GO" id="GO:0005737">
    <property type="term" value="C:cytoplasm"/>
    <property type="evidence" value="ECO:0007669"/>
    <property type="project" value="TreeGrafter"/>
</dbReference>
<evidence type="ECO:0000256" key="4">
    <source>
        <dbReference type="ARBA" id="ARBA00022737"/>
    </source>
</evidence>
<dbReference type="CDD" id="cd11285">
    <property type="entry name" value="ADF_Twf-N_like"/>
    <property type="match status" value="1"/>
</dbReference>
<organism evidence="10 11">
    <name type="scientific">Lachancea quebecensis</name>
    <dbReference type="NCBI Taxonomy" id="1654605"/>
    <lineage>
        <taxon>Eukaryota</taxon>
        <taxon>Fungi</taxon>
        <taxon>Dikarya</taxon>
        <taxon>Ascomycota</taxon>
        <taxon>Saccharomycotina</taxon>
        <taxon>Saccharomycetes</taxon>
        <taxon>Saccharomycetales</taxon>
        <taxon>Saccharomycetaceae</taxon>
        <taxon>Lachancea</taxon>
    </lineage>
</organism>
<protein>
    <submittedName>
        <fullName evidence="10">LAQU0S04e06260g1_1</fullName>
    </submittedName>
</protein>
<dbReference type="GO" id="GO:0051015">
    <property type="term" value="F:actin filament binding"/>
    <property type="evidence" value="ECO:0007669"/>
    <property type="project" value="TreeGrafter"/>
</dbReference>
<dbReference type="InterPro" id="IPR002108">
    <property type="entry name" value="ADF-H"/>
</dbReference>
<feature type="domain" description="ADF-H" evidence="9">
    <location>
        <begin position="167"/>
        <end position="296"/>
    </location>
</feature>
<evidence type="ECO:0000256" key="3">
    <source>
        <dbReference type="ARBA" id="ARBA00022490"/>
    </source>
</evidence>
<evidence type="ECO:0000256" key="2">
    <source>
        <dbReference type="ARBA" id="ARBA00009557"/>
    </source>
</evidence>
<dbReference type="Pfam" id="PF00241">
    <property type="entry name" value="Cofilin_ADF"/>
    <property type="match status" value="2"/>
</dbReference>
<dbReference type="Proteomes" id="UP000236544">
    <property type="component" value="Unassembled WGS sequence"/>
</dbReference>
<evidence type="ECO:0000256" key="6">
    <source>
        <dbReference type="ARBA" id="ARBA00023212"/>
    </source>
</evidence>